<gene>
    <name evidence="1" type="ORF">AB0I48_17565</name>
</gene>
<name>A0ABV3FVB4_9NOCA</name>
<evidence type="ECO:0008006" key="3">
    <source>
        <dbReference type="Google" id="ProtNLM"/>
    </source>
</evidence>
<dbReference type="Proteomes" id="UP001551695">
    <property type="component" value="Unassembled WGS sequence"/>
</dbReference>
<reference evidence="1 2" key="1">
    <citation type="submission" date="2024-06" db="EMBL/GenBank/DDBJ databases">
        <title>The Natural Products Discovery Center: Release of the First 8490 Sequenced Strains for Exploring Actinobacteria Biosynthetic Diversity.</title>
        <authorList>
            <person name="Kalkreuter E."/>
            <person name="Kautsar S.A."/>
            <person name="Yang D."/>
            <person name="Bader C.D."/>
            <person name="Teijaro C.N."/>
            <person name="Fluegel L."/>
            <person name="Davis C.M."/>
            <person name="Simpson J.R."/>
            <person name="Lauterbach L."/>
            <person name="Steele A.D."/>
            <person name="Gui C."/>
            <person name="Meng S."/>
            <person name="Li G."/>
            <person name="Viehrig K."/>
            <person name="Ye F."/>
            <person name="Su P."/>
            <person name="Kiefer A.F."/>
            <person name="Nichols A."/>
            <person name="Cepeda A.J."/>
            <person name="Yan W."/>
            <person name="Fan B."/>
            <person name="Jiang Y."/>
            <person name="Adhikari A."/>
            <person name="Zheng C.-J."/>
            <person name="Schuster L."/>
            <person name="Cowan T.M."/>
            <person name="Smanski M.J."/>
            <person name="Chevrette M.G."/>
            <person name="De Carvalho L.P.S."/>
            <person name="Shen B."/>
        </authorList>
    </citation>
    <scope>NUCLEOTIDE SEQUENCE [LARGE SCALE GENOMIC DNA]</scope>
    <source>
        <strain evidence="1 2">NPDC050403</strain>
    </source>
</reference>
<dbReference type="EMBL" id="JBFAKC010000007">
    <property type="protein sequence ID" value="MEV0709371.1"/>
    <property type="molecule type" value="Genomic_DNA"/>
</dbReference>
<sequence length="153" mass="16771">MGGLSLMGDNRGAVREVLPSKDQLLAALRGHYLLGPLCAQAFGLAELHRQRRGHPERAAEIDYYRGELIDEIDEWARLALPDPRPGVRTVAEPLGVTIDRMAAASDLAFHLLMTIDPGSDEMHAAWTRLAELEIAYGELSAALSAGYRALPWN</sequence>
<keyword evidence="2" id="KW-1185">Reference proteome</keyword>
<organism evidence="1 2">
    <name type="scientific">Nocardia aurea</name>
    <dbReference type="NCBI Taxonomy" id="2144174"/>
    <lineage>
        <taxon>Bacteria</taxon>
        <taxon>Bacillati</taxon>
        <taxon>Actinomycetota</taxon>
        <taxon>Actinomycetes</taxon>
        <taxon>Mycobacteriales</taxon>
        <taxon>Nocardiaceae</taxon>
        <taxon>Nocardia</taxon>
    </lineage>
</organism>
<proteinExistence type="predicted"/>
<evidence type="ECO:0000313" key="1">
    <source>
        <dbReference type="EMBL" id="MEV0709371.1"/>
    </source>
</evidence>
<comment type="caution">
    <text evidence="1">The sequence shown here is derived from an EMBL/GenBank/DDBJ whole genome shotgun (WGS) entry which is preliminary data.</text>
</comment>
<accession>A0ABV3FVB4</accession>
<evidence type="ECO:0000313" key="2">
    <source>
        <dbReference type="Proteomes" id="UP001551695"/>
    </source>
</evidence>
<dbReference type="RefSeq" id="WP_157978364.1">
    <property type="nucleotide sequence ID" value="NZ_JBEXKW010000042.1"/>
</dbReference>
<protein>
    <recommendedName>
        <fullName evidence="3">DUF4254 domain-containing protein</fullName>
    </recommendedName>
</protein>